<feature type="non-terminal residue" evidence="1">
    <location>
        <position position="1"/>
    </location>
</feature>
<dbReference type="EMBL" id="BARU01007414">
    <property type="protein sequence ID" value="GAH44951.1"/>
    <property type="molecule type" value="Genomic_DNA"/>
</dbReference>
<name>X1FH55_9ZZZZ</name>
<dbReference type="InterPro" id="IPR019734">
    <property type="entry name" value="TPR_rpt"/>
</dbReference>
<proteinExistence type="predicted"/>
<sequence length="406" mass="46691">FTLAELEDESEITGNIQFKAIMLTAKASFYRKGDPIRFDRYDIMLPAYEEAMHDAWSLIIKPQDLKEMGLWGALLAYLYGRFIDHAQGRTYLMQLVQDYRVNENIWELAFVLELLGSLNVVASAINSDKGPHLEEAGHCLEEAYTIFKQIGDERETGYTLMWRGSLFFHQQSWTQAVRDWETAQSILESVGDMIPSMHWFLGDLYLRLGEFEAFFKYFKEISTTYIKMGYKRVAAYSLSKESIEALRYSDIEHARQTRERSLDLSREVDDIFGEAWSTWEMGEIYRVANEIEEARQWYEKARVLFNKVGDPNGLTFYHLGLGDIALTTGDENEAYHQFQISLEYAGEANYDWGMAYALVGLGRASIRLGEIEDAQAYISDALQRAQNSGEIGLVLFVLAGYARLYA</sequence>
<dbReference type="SMART" id="SM00028">
    <property type="entry name" value="TPR"/>
    <property type="match status" value="4"/>
</dbReference>
<dbReference type="AlphaFoldDB" id="X1FH55"/>
<protein>
    <submittedName>
        <fullName evidence="1">Uncharacterized protein</fullName>
    </submittedName>
</protein>
<dbReference type="SUPFAM" id="SSF48452">
    <property type="entry name" value="TPR-like"/>
    <property type="match status" value="2"/>
</dbReference>
<dbReference type="PANTHER" id="PTHR47691:SF3">
    <property type="entry name" value="HTH-TYPE TRANSCRIPTIONAL REGULATOR RV0890C-RELATED"/>
    <property type="match status" value="1"/>
</dbReference>
<comment type="caution">
    <text evidence="1">The sequence shown here is derived from an EMBL/GenBank/DDBJ whole genome shotgun (WGS) entry which is preliminary data.</text>
</comment>
<dbReference type="InterPro" id="IPR011990">
    <property type="entry name" value="TPR-like_helical_dom_sf"/>
</dbReference>
<reference evidence="1" key="1">
    <citation type="journal article" date="2014" name="Front. Microbiol.">
        <title>High frequency of phylogenetically diverse reductive dehalogenase-homologous genes in deep subseafloor sedimentary metagenomes.</title>
        <authorList>
            <person name="Kawai M."/>
            <person name="Futagami T."/>
            <person name="Toyoda A."/>
            <person name="Takaki Y."/>
            <person name="Nishi S."/>
            <person name="Hori S."/>
            <person name="Arai W."/>
            <person name="Tsubouchi T."/>
            <person name="Morono Y."/>
            <person name="Uchiyama I."/>
            <person name="Ito T."/>
            <person name="Fujiyama A."/>
            <person name="Inagaki F."/>
            <person name="Takami H."/>
        </authorList>
    </citation>
    <scope>NUCLEOTIDE SEQUENCE</scope>
    <source>
        <strain evidence="1">Expedition CK06-06</strain>
    </source>
</reference>
<evidence type="ECO:0000313" key="1">
    <source>
        <dbReference type="EMBL" id="GAH44951.1"/>
    </source>
</evidence>
<organism evidence="1">
    <name type="scientific">marine sediment metagenome</name>
    <dbReference type="NCBI Taxonomy" id="412755"/>
    <lineage>
        <taxon>unclassified sequences</taxon>
        <taxon>metagenomes</taxon>
        <taxon>ecological metagenomes</taxon>
    </lineage>
</organism>
<gene>
    <name evidence="1" type="ORF">S03H2_14604</name>
</gene>
<dbReference type="Gene3D" id="1.25.40.10">
    <property type="entry name" value="Tetratricopeptide repeat domain"/>
    <property type="match status" value="2"/>
</dbReference>
<dbReference type="PANTHER" id="PTHR47691">
    <property type="entry name" value="REGULATOR-RELATED"/>
    <property type="match status" value="1"/>
</dbReference>
<accession>X1FH55</accession>
<feature type="non-terminal residue" evidence="1">
    <location>
        <position position="406"/>
    </location>
</feature>